<name>A0ABT3PT12_9BACT</name>
<feature type="transmembrane region" description="Helical" evidence="5">
    <location>
        <begin position="6"/>
        <end position="24"/>
    </location>
</feature>
<keyword evidence="5" id="KW-0812">Transmembrane</keyword>
<dbReference type="InterPro" id="IPR000866">
    <property type="entry name" value="AhpC/TSA"/>
</dbReference>
<dbReference type="SUPFAM" id="SSF52833">
    <property type="entry name" value="Thioredoxin-like"/>
    <property type="match status" value="1"/>
</dbReference>
<dbReference type="RefSeq" id="WP_265767819.1">
    <property type="nucleotide sequence ID" value="NZ_JAGGJA010000020.1"/>
</dbReference>
<keyword evidence="5" id="KW-0472">Membrane</keyword>
<evidence type="ECO:0000313" key="8">
    <source>
        <dbReference type="Proteomes" id="UP001207918"/>
    </source>
</evidence>
<evidence type="ECO:0000256" key="3">
    <source>
        <dbReference type="ARBA" id="ARBA00023157"/>
    </source>
</evidence>
<dbReference type="Proteomes" id="UP001207918">
    <property type="component" value="Unassembled WGS sequence"/>
</dbReference>
<dbReference type="EMBL" id="JAGGJA010000020">
    <property type="protein sequence ID" value="MCW9708993.1"/>
    <property type="molecule type" value="Genomic_DNA"/>
</dbReference>
<sequence>MKENIYRIIIIGLLALFVGFSYWVKKNIRANQRLVYNVSDQIKPFTLPTIDRRPVELQDIVSDNKLTWVNFWATWCGPCRQEMPMMSELYEQYHEKGLGMVGISIGERPATVTKYLTKSPVPYPILVDSMRTQSQPSNITTVPTSFLVDDSGMILHVSEGIPEGWDQIIKRTLDDE</sequence>
<dbReference type="Gene3D" id="3.40.30.10">
    <property type="entry name" value="Glutaredoxin"/>
    <property type="match status" value="1"/>
</dbReference>
<evidence type="ECO:0000256" key="2">
    <source>
        <dbReference type="ARBA" id="ARBA00022748"/>
    </source>
</evidence>
<dbReference type="InterPro" id="IPR036249">
    <property type="entry name" value="Thioredoxin-like_sf"/>
</dbReference>
<comment type="subcellular location">
    <subcellularLocation>
        <location evidence="1">Cell envelope</location>
    </subcellularLocation>
</comment>
<dbReference type="CDD" id="cd02966">
    <property type="entry name" value="TlpA_like_family"/>
    <property type="match status" value="1"/>
</dbReference>
<dbReference type="PROSITE" id="PS51352">
    <property type="entry name" value="THIOREDOXIN_2"/>
    <property type="match status" value="1"/>
</dbReference>
<keyword evidence="4" id="KW-0676">Redox-active center</keyword>
<evidence type="ECO:0000259" key="6">
    <source>
        <dbReference type="PROSITE" id="PS51352"/>
    </source>
</evidence>
<gene>
    <name evidence="7" type="ORF">J6I44_19190</name>
</gene>
<dbReference type="InterPro" id="IPR050553">
    <property type="entry name" value="Thioredoxin_ResA/DsbE_sf"/>
</dbReference>
<dbReference type="InterPro" id="IPR013766">
    <property type="entry name" value="Thioredoxin_domain"/>
</dbReference>
<keyword evidence="3" id="KW-1015">Disulfide bond</keyword>
<evidence type="ECO:0000313" key="7">
    <source>
        <dbReference type="EMBL" id="MCW9708993.1"/>
    </source>
</evidence>
<keyword evidence="5" id="KW-1133">Transmembrane helix</keyword>
<dbReference type="PANTHER" id="PTHR42852">
    <property type="entry name" value="THIOL:DISULFIDE INTERCHANGE PROTEIN DSBE"/>
    <property type="match status" value="1"/>
</dbReference>
<comment type="caution">
    <text evidence="7">The sequence shown here is derived from an EMBL/GenBank/DDBJ whole genome shotgun (WGS) entry which is preliminary data.</text>
</comment>
<reference evidence="7 8" key="1">
    <citation type="submission" date="2021-03" db="EMBL/GenBank/DDBJ databases">
        <title>Aliifodinibius sp. nov., a new bacterium isolated from saline soil.</title>
        <authorList>
            <person name="Galisteo C."/>
            <person name="De La Haba R."/>
            <person name="Sanchez-Porro C."/>
            <person name="Ventosa A."/>
        </authorList>
    </citation>
    <scope>NUCLEOTIDE SEQUENCE [LARGE SCALE GENOMIC DNA]</scope>
    <source>
        <strain evidence="7 8">1BSP15-2V2</strain>
    </source>
</reference>
<accession>A0ABT3PT12</accession>
<dbReference type="Pfam" id="PF00578">
    <property type="entry name" value="AhpC-TSA"/>
    <property type="match status" value="1"/>
</dbReference>
<keyword evidence="2" id="KW-0201">Cytochrome c-type biogenesis</keyword>
<proteinExistence type="predicted"/>
<keyword evidence="8" id="KW-1185">Reference proteome</keyword>
<dbReference type="PANTHER" id="PTHR42852:SF6">
    <property type="entry name" value="THIOL:DISULFIDE INTERCHANGE PROTEIN DSBE"/>
    <property type="match status" value="1"/>
</dbReference>
<protein>
    <submittedName>
        <fullName evidence="7">TlpA family protein disulfide reductase</fullName>
    </submittedName>
</protein>
<evidence type="ECO:0000256" key="4">
    <source>
        <dbReference type="ARBA" id="ARBA00023284"/>
    </source>
</evidence>
<feature type="domain" description="Thioredoxin" evidence="6">
    <location>
        <begin position="36"/>
        <end position="176"/>
    </location>
</feature>
<evidence type="ECO:0000256" key="5">
    <source>
        <dbReference type="SAM" id="Phobius"/>
    </source>
</evidence>
<organism evidence="7 8">
    <name type="scientific">Fodinibius salsisoli</name>
    <dbReference type="NCBI Taxonomy" id="2820877"/>
    <lineage>
        <taxon>Bacteria</taxon>
        <taxon>Pseudomonadati</taxon>
        <taxon>Balneolota</taxon>
        <taxon>Balneolia</taxon>
        <taxon>Balneolales</taxon>
        <taxon>Balneolaceae</taxon>
        <taxon>Fodinibius</taxon>
    </lineage>
</organism>
<evidence type="ECO:0000256" key="1">
    <source>
        <dbReference type="ARBA" id="ARBA00004196"/>
    </source>
</evidence>